<dbReference type="InterPro" id="IPR051716">
    <property type="entry name" value="Plant_RL_S/T_kinase"/>
</dbReference>
<dbReference type="Gene3D" id="3.80.10.10">
    <property type="entry name" value="Ribonuclease Inhibitor"/>
    <property type="match status" value="1"/>
</dbReference>
<dbReference type="GO" id="GO:0016020">
    <property type="term" value="C:membrane"/>
    <property type="evidence" value="ECO:0007669"/>
    <property type="project" value="UniProtKB-SubCell"/>
</dbReference>
<keyword evidence="3" id="KW-0732">Signal</keyword>
<dbReference type="PANTHER" id="PTHR48053:SF126">
    <property type="entry name" value="MDIS1-INTERACTING RECEPTOR LIKE KINASE 2-LIKE ISOFORM X1"/>
    <property type="match status" value="1"/>
</dbReference>
<evidence type="ECO:0008006" key="6">
    <source>
        <dbReference type="Google" id="ProtNLM"/>
    </source>
</evidence>
<keyword evidence="2" id="KW-0433">Leucine-rich repeat</keyword>
<accession>A0A6B2LNC7</accession>
<name>A0A6B2LNC7_9EUKA</name>
<dbReference type="Pfam" id="PF00560">
    <property type="entry name" value="LRR_1"/>
    <property type="match status" value="4"/>
</dbReference>
<dbReference type="AlphaFoldDB" id="A0A6B2LNC7"/>
<proteinExistence type="predicted"/>
<dbReference type="InterPro" id="IPR001611">
    <property type="entry name" value="Leu-rich_rpt"/>
</dbReference>
<protein>
    <recommendedName>
        <fullName evidence="6">Leucine-rich repeat-containing N-terminal plant-type domain-containing protein</fullName>
    </recommendedName>
</protein>
<evidence type="ECO:0000256" key="3">
    <source>
        <dbReference type="ARBA" id="ARBA00022729"/>
    </source>
</evidence>
<dbReference type="EMBL" id="GIBP01009338">
    <property type="protein sequence ID" value="NDV38307.1"/>
    <property type="molecule type" value="Transcribed_RNA"/>
</dbReference>
<dbReference type="SUPFAM" id="SSF52058">
    <property type="entry name" value="L domain-like"/>
    <property type="match status" value="1"/>
</dbReference>
<organism evidence="5">
    <name type="scientific">Arcella intermedia</name>
    <dbReference type="NCBI Taxonomy" id="1963864"/>
    <lineage>
        <taxon>Eukaryota</taxon>
        <taxon>Amoebozoa</taxon>
        <taxon>Tubulinea</taxon>
        <taxon>Elardia</taxon>
        <taxon>Arcellinida</taxon>
        <taxon>Sphaerothecina</taxon>
        <taxon>Arcellidae</taxon>
        <taxon>Arcella</taxon>
    </lineage>
</organism>
<evidence type="ECO:0000313" key="5">
    <source>
        <dbReference type="EMBL" id="NDV38307.1"/>
    </source>
</evidence>
<dbReference type="PANTHER" id="PTHR48053">
    <property type="entry name" value="LEUCINE RICH REPEAT FAMILY PROTEIN, EXPRESSED"/>
    <property type="match status" value="1"/>
</dbReference>
<dbReference type="InterPro" id="IPR032675">
    <property type="entry name" value="LRR_dom_sf"/>
</dbReference>
<keyword evidence="4" id="KW-0677">Repeat</keyword>
<evidence type="ECO:0000256" key="1">
    <source>
        <dbReference type="ARBA" id="ARBA00004167"/>
    </source>
</evidence>
<dbReference type="FunFam" id="3.80.10.10:FF:000041">
    <property type="entry name" value="LRR receptor-like serine/threonine-protein kinase ERECTA"/>
    <property type="match status" value="1"/>
</dbReference>
<evidence type="ECO:0000256" key="4">
    <source>
        <dbReference type="ARBA" id="ARBA00022737"/>
    </source>
</evidence>
<reference evidence="5" key="1">
    <citation type="journal article" date="2020" name="J. Eukaryot. Microbiol.">
        <title>De novo Sequencing, Assembly and Annotation of the Transcriptome for the Free-Living Testate Amoeba Arcella intermedia.</title>
        <authorList>
            <person name="Ribeiro G.M."/>
            <person name="Porfirio-Sousa A.L."/>
            <person name="Maurer-Alcala X.X."/>
            <person name="Katz L.A."/>
            <person name="Lahr D.J.G."/>
        </authorList>
    </citation>
    <scope>NUCLEOTIDE SEQUENCE</scope>
</reference>
<comment type="subcellular location">
    <subcellularLocation>
        <location evidence="1">Membrane</location>
        <topology evidence="1">Single-pass membrane protein</topology>
    </subcellularLocation>
</comment>
<sequence length="148" mass="16513">MWHNQLSGTLSSFLNTQCYLHNFDITSNHLTGTLPPEILSLPNLENLYLYFYSCLKSNNLTGTITSNISSLNVYFLDLGDNKFYGSIPSTIGVLQKLKEIHLGINKLNGTIPDVFGTLTYLTSIDLSFNILQGTIPPSISFLYKLNTL</sequence>
<evidence type="ECO:0000256" key="2">
    <source>
        <dbReference type="ARBA" id="ARBA00022614"/>
    </source>
</evidence>